<dbReference type="PROSITE" id="PS50995">
    <property type="entry name" value="HTH_MARR_2"/>
    <property type="match status" value="1"/>
</dbReference>
<comment type="caution">
    <text evidence="3">The sequence shown here is derived from an EMBL/GenBank/DDBJ whole genome shotgun (WGS) entry which is preliminary data.</text>
</comment>
<reference evidence="3" key="1">
    <citation type="submission" date="2018-04" db="EMBL/GenBank/DDBJ databases">
        <authorList>
            <person name="Jy Z."/>
        </authorList>
    </citation>
    <scope>NUCLEOTIDE SEQUENCE</scope>
    <source>
        <strain evidence="4">AS13</strain>
        <strain evidence="3">LA18</strain>
    </source>
</reference>
<dbReference type="Pfam" id="PF12802">
    <property type="entry name" value="MarR_2"/>
    <property type="match status" value="1"/>
</dbReference>
<keyword evidence="5" id="KW-1185">Reference proteome</keyword>
<dbReference type="InterPro" id="IPR039422">
    <property type="entry name" value="MarR/SlyA-like"/>
</dbReference>
<dbReference type="PANTHER" id="PTHR33164:SF57">
    <property type="entry name" value="MARR-FAMILY TRANSCRIPTIONAL REGULATOR"/>
    <property type="match status" value="1"/>
</dbReference>
<evidence type="ECO:0000313" key="6">
    <source>
        <dbReference type="Proteomes" id="UP001172791"/>
    </source>
</evidence>
<evidence type="ECO:0000313" key="5">
    <source>
        <dbReference type="Proteomes" id="UP001172788"/>
    </source>
</evidence>
<evidence type="ECO:0000259" key="2">
    <source>
        <dbReference type="PROSITE" id="PS50995"/>
    </source>
</evidence>
<dbReference type="Proteomes" id="UP001172791">
    <property type="component" value="Unassembled WGS sequence"/>
</dbReference>
<dbReference type="PANTHER" id="PTHR33164">
    <property type="entry name" value="TRANSCRIPTIONAL REGULATOR, MARR FAMILY"/>
    <property type="match status" value="1"/>
</dbReference>
<dbReference type="InterPro" id="IPR000835">
    <property type="entry name" value="HTH_MarR-typ"/>
</dbReference>
<evidence type="ECO:0000256" key="1">
    <source>
        <dbReference type="SAM" id="MobiDB-lite"/>
    </source>
</evidence>
<sequence length="176" mass="19564">MALKSKAPGKCGQPLTAKTPKTADAQITPEVASDAWRVSNVGRLLNECVQRFEQSVLEKMALAGHHDFTLSHISVTRNLDIDGTRATELARRASITKQSLGELVTQLENRGIVTREQDPTDGRAKVVRFTKRGREWLEQFHLALEQTEAEMEQVLGSTLYRAIKRGLLKYAHAGEA</sequence>
<dbReference type="SUPFAM" id="SSF46785">
    <property type="entry name" value="Winged helix' DNA-binding domain"/>
    <property type="match status" value="1"/>
</dbReference>
<feature type="domain" description="HTH marR-type" evidence="2">
    <location>
        <begin position="38"/>
        <end position="173"/>
    </location>
</feature>
<proteinExistence type="predicted"/>
<dbReference type="AlphaFoldDB" id="A0AAW7MQ12"/>
<dbReference type="InterPro" id="IPR036388">
    <property type="entry name" value="WH-like_DNA-bd_sf"/>
</dbReference>
<accession>A0AAW7MQ12</accession>
<dbReference type="EMBL" id="QAID01000042">
    <property type="protein sequence ID" value="MDN4578970.1"/>
    <property type="molecule type" value="Genomic_DNA"/>
</dbReference>
<dbReference type="GO" id="GO:0003700">
    <property type="term" value="F:DNA-binding transcription factor activity"/>
    <property type="evidence" value="ECO:0007669"/>
    <property type="project" value="InterPro"/>
</dbReference>
<protein>
    <submittedName>
        <fullName evidence="3">MarR family transcriptional regulator</fullName>
    </submittedName>
</protein>
<dbReference type="Gene3D" id="1.10.10.10">
    <property type="entry name" value="Winged helix-like DNA-binding domain superfamily/Winged helix DNA-binding domain"/>
    <property type="match status" value="1"/>
</dbReference>
<dbReference type="InterPro" id="IPR036390">
    <property type="entry name" value="WH_DNA-bd_sf"/>
</dbReference>
<evidence type="ECO:0000313" key="3">
    <source>
        <dbReference type="EMBL" id="MDN4574900.1"/>
    </source>
</evidence>
<dbReference type="EMBL" id="QAIC01000041">
    <property type="protein sequence ID" value="MDN4574900.1"/>
    <property type="molecule type" value="Genomic_DNA"/>
</dbReference>
<organism evidence="3 6">
    <name type="scientific">Pandoraea cepalis</name>
    <dbReference type="NCBI Taxonomy" id="2508294"/>
    <lineage>
        <taxon>Bacteria</taxon>
        <taxon>Pseudomonadati</taxon>
        <taxon>Pseudomonadota</taxon>
        <taxon>Betaproteobacteria</taxon>
        <taxon>Burkholderiales</taxon>
        <taxon>Burkholderiaceae</taxon>
        <taxon>Pandoraea</taxon>
    </lineage>
</organism>
<gene>
    <name evidence="3" type="ORF">DBA34_16775</name>
    <name evidence="4" type="ORF">DBB29_12685</name>
</gene>
<feature type="region of interest" description="Disordered" evidence="1">
    <location>
        <begin position="1"/>
        <end position="23"/>
    </location>
</feature>
<dbReference type="Proteomes" id="UP001172788">
    <property type="component" value="Unassembled WGS sequence"/>
</dbReference>
<evidence type="ECO:0000313" key="4">
    <source>
        <dbReference type="EMBL" id="MDN4578970.1"/>
    </source>
</evidence>
<dbReference type="SMART" id="SM00347">
    <property type="entry name" value="HTH_MARR"/>
    <property type="match status" value="1"/>
</dbReference>
<dbReference type="GO" id="GO:0006950">
    <property type="term" value="P:response to stress"/>
    <property type="evidence" value="ECO:0007669"/>
    <property type="project" value="TreeGrafter"/>
</dbReference>
<name>A0AAW7MQ12_9BURK</name>